<proteinExistence type="predicted"/>
<accession>A0A1R3T6F4</accession>
<evidence type="ECO:0000313" key="1">
    <source>
        <dbReference type="EMBL" id="SCD19535.1"/>
    </source>
</evidence>
<organism evidence="1 2">
    <name type="scientific">Proteiniphilum saccharofermentans</name>
    <dbReference type="NCBI Taxonomy" id="1642647"/>
    <lineage>
        <taxon>Bacteria</taxon>
        <taxon>Pseudomonadati</taxon>
        <taxon>Bacteroidota</taxon>
        <taxon>Bacteroidia</taxon>
        <taxon>Bacteroidales</taxon>
        <taxon>Dysgonomonadaceae</taxon>
        <taxon>Proteiniphilum</taxon>
    </lineage>
</organism>
<dbReference type="EMBL" id="LT605205">
    <property type="protein sequence ID" value="SCD19535.1"/>
    <property type="molecule type" value="Genomic_DNA"/>
</dbReference>
<reference evidence="1 2" key="1">
    <citation type="submission" date="2016-08" db="EMBL/GenBank/DDBJ databases">
        <authorList>
            <person name="Seilhamer J.J."/>
        </authorList>
    </citation>
    <scope>NUCLEOTIDE SEQUENCE [LARGE SCALE GENOMIC DNA]</scope>
    <source>
        <strain evidence="1">M3/6</strain>
    </source>
</reference>
<sequence>MYFRDVIGLHDVKEHLINSVGKGFIPHARIFYGPEGVGKLPLAIAYARYLNCSNRGAEDACGECPSCHKFDKLAHPDLHFVFPVVKSKVSDQYLPQWREFLSEHRYFNLNDWLNFIDAQNAQGIIYSKESDEIIRKLNLKVYEAPYKIMVIWLPEKMHEACANKLLKLVEEPPEYTIFLLVSEDRENVLQTIWSRCQPLHIRAIEKDEMVVALQQKFGLDNEKARSTAHIANGSFTKAIEIIQASEHTEYFFELFRQMMRNAFSGKIKAIKEIAFEIAGIGREMQKSFLLYSLRLFREYFVSNLHEPGMVYLNNDEWQFGERFAPFINEKNIESLSEEFSLAYRQIEQNGNAKIIFLDLCLKVTMFLRK</sequence>
<protein>
    <submittedName>
        <fullName evidence="1">DNA polymerase III</fullName>
    </submittedName>
</protein>
<dbReference type="PANTHER" id="PTHR11669">
    <property type="entry name" value="REPLICATION FACTOR C / DNA POLYMERASE III GAMMA-TAU SUBUNIT"/>
    <property type="match status" value="1"/>
</dbReference>
<dbReference type="SUPFAM" id="SSF52540">
    <property type="entry name" value="P-loop containing nucleoside triphosphate hydrolases"/>
    <property type="match status" value="1"/>
</dbReference>
<dbReference type="Proteomes" id="UP000187464">
    <property type="component" value="Chromosome I"/>
</dbReference>
<dbReference type="STRING" id="1642647.PSM36_0707"/>
<dbReference type="Pfam" id="PF13177">
    <property type="entry name" value="DNA_pol3_delta2"/>
    <property type="match status" value="1"/>
</dbReference>
<dbReference type="InterPro" id="IPR050238">
    <property type="entry name" value="DNA_Rep/Repair_Clamp_Loader"/>
</dbReference>
<keyword evidence="2" id="KW-1185">Reference proteome</keyword>
<dbReference type="AlphaFoldDB" id="A0A1R3T6F4"/>
<dbReference type="KEGG" id="psac:PSM36_0707"/>
<dbReference type="GO" id="GO:0006261">
    <property type="term" value="P:DNA-templated DNA replication"/>
    <property type="evidence" value="ECO:0007669"/>
    <property type="project" value="TreeGrafter"/>
</dbReference>
<gene>
    <name evidence="1" type="ORF">PSM36_0707</name>
</gene>
<dbReference type="PANTHER" id="PTHR11669:SF8">
    <property type="entry name" value="DNA POLYMERASE III SUBUNIT DELTA"/>
    <property type="match status" value="1"/>
</dbReference>
<name>A0A1R3T6F4_9BACT</name>
<dbReference type="Gene3D" id="3.40.50.300">
    <property type="entry name" value="P-loop containing nucleotide triphosphate hydrolases"/>
    <property type="match status" value="1"/>
</dbReference>
<evidence type="ECO:0000313" key="2">
    <source>
        <dbReference type="Proteomes" id="UP000187464"/>
    </source>
</evidence>
<dbReference type="InterPro" id="IPR027417">
    <property type="entry name" value="P-loop_NTPase"/>
</dbReference>
<dbReference type="RefSeq" id="WP_076928891.1">
    <property type="nucleotide sequence ID" value="NZ_LT605205.1"/>
</dbReference>